<organism evidence="9">
    <name type="scientific">Menopon gallinae</name>
    <name type="common">poultry shaft louse</name>
    <dbReference type="NCBI Taxonomy" id="328185"/>
    <lineage>
        <taxon>Eukaryota</taxon>
        <taxon>Metazoa</taxon>
        <taxon>Ecdysozoa</taxon>
        <taxon>Arthropoda</taxon>
        <taxon>Hexapoda</taxon>
        <taxon>Insecta</taxon>
        <taxon>Pterygota</taxon>
        <taxon>Neoptera</taxon>
        <taxon>Paraneoptera</taxon>
        <taxon>Psocodea</taxon>
        <taxon>Troctomorpha</taxon>
        <taxon>Phthiraptera</taxon>
        <taxon>Amblycera</taxon>
        <taxon>Menoponidae</taxon>
        <taxon>Menopon</taxon>
    </lineage>
</organism>
<comment type="caution">
    <text evidence="9">The sequence shown here is derived from an EMBL/GenBank/DDBJ whole genome shotgun (WGS) entry which is preliminary data.</text>
</comment>
<keyword evidence="3 7" id="KW-0547">Nucleotide-binding</keyword>
<dbReference type="GO" id="GO:1902975">
    <property type="term" value="P:mitotic DNA replication initiation"/>
    <property type="evidence" value="ECO:0007669"/>
    <property type="project" value="TreeGrafter"/>
</dbReference>
<evidence type="ECO:0000313" key="9">
    <source>
        <dbReference type="EMBL" id="KAL0275590.1"/>
    </source>
</evidence>
<dbReference type="InterPro" id="IPR059098">
    <property type="entry name" value="WHD_MCM2"/>
</dbReference>
<proteinExistence type="inferred from homology"/>
<dbReference type="PROSITE" id="PS00847">
    <property type="entry name" value="MCM_1"/>
    <property type="match status" value="1"/>
</dbReference>
<dbReference type="Gene3D" id="3.40.50.300">
    <property type="entry name" value="P-loop containing nucleotide triphosphate hydrolases"/>
    <property type="match status" value="1"/>
</dbReference>
<evidence type="ECO:0000259" key="8">
    <source>
        <dbReference type="PROSITE" id="PS50051"/>
    </source>
</evidence>
<dbReference type="Pfam" id="PF23669">
    <property type="entry name" value="WHD_MCM2"/>
    <property type="match status" value="1"/>
</dbReference>
<evidence type="ECO:0000256" key="3">
    <source>
        <dbReference type="ARBA" id="ARBA00022741"/>
    </source>
</evidence>
<evidence type="ECO:0000256" key="6">
    <source>
        <dbReference type="ARBA" id="ARBA00023125"/>
    </source>
</evidence>
<evidence type="ECO:0000256" key="7">
    <source>
        <dbReference type="RuleBase" id="RU004070"/>
    </source>
</evidence>
<accession>A0AAW2I272</accession>
<dbReference type="InterPro" id="IPR031327">
    <property type="entry name" value="MCM"/>
</dbReference>
<evidence type="ECO:0000256" key="2">
    <source>
        <dbReference type="ARBA" id="ARBA00022705"/>
    </source>
</evidence>
<dbReference type="GO" id="GO:0000727">
    <property type="term" value="P:double-strand break repair via break-induced replication"/>
    <property type="evidence" value="ECO:0007669"/>
    <property type="project" value="TreeGrafter"/>
</dbReference>
<dbReference type="PROSITE" id="PS50051">
    <property type="entry name" value="MCM_2"/>
    <property type="match status" value="1"/>
</dbReference>
<dbReference type="GO" id="GO:0003697">
    <property type="term" value="F:single-stranded DNA binding"/>
    <property type="evidence" value="ECO:0007669"/>
    <property type="project" value="TreeGrafter"/>
</dbReference>
<keyword evidence="5 7" id="KW-0067">ATP-binding</keyword>
<dbReference type="FunFam" id="3.40.50.300:FF:000138">
    <property type="entry name" value="DNA helicase"/>
    <property type="match status" value="1"/>
</dbReference>
<dbReference type="GO" id="GO:0005634">
    <property type="term" value="C:nucleus"/>
    <property type="evidence" value="ECO:0007669"/>
    <property type="project" value="TreeGrafter"/>
</dbReference>
<dbReference type="InterPro" id="IPR001208">
    <property type="entry name" value="MCM_dom"/>
</dbReference>
<sequence length="483" mass="54357">MMDHSIRSKGFPVFATVILANHIVIKDCKEIVQSLTDEDISAIMNLSKDHNVADKIIASMGPSIFGHEYIKRGLALALFGGEPKNPGEKHKVRGDINVLICGDPGTAKSQFLKYVEKVAPRAVFTTGQGASAVGLTAYVRRNTTTKEWTLEAGALVLADQGVCLIDEFDKMNDQDRTSIHEAMEQQSISISKAGIVTSLQARCSVIAASNPIGGRYEPSLTFGENVNLSEPIMSRFDVLCVVRDETDPMEDQKLAQFVCESHAKHHPTKPRTDLSTHAGEVEQIPQDLLKKYIVYARQNVHPKLQNMDKDKIAKMYSHLRQESLVTGCLPITARHIESMIRMTEAHAKMHLREYVQEDDVNMAIRMMLESFVETQKYSVMKSMRASFQKYLSYKKDNNELLYYILRQLTLDELVYARTKFGGDVTTVSVSERDFKQRASSIGIHHVESFYDSKLFRDNHFVYDSQKKVIIQAVPEITLSSDTA</sequence>
<dbReference type="PANTHER" id="PTHR11630">
    <property type="entry name" value="DNA REPLICATION LICENSING FACTOR MCM FAMILY MEMBER"/>
    <property type="match status" value="1"/>
</dbReference>
<dbReference type="InterPro" id="IPR027417">
    <property type="entry name" value="P-loop_NTPase"/>
</dbReference>
<name>A0AAW2I272_9NEOP</name>
<dbReference type="Pfam" id="PF00493">
    <property type="entry name" value="MCM"/>
    <property type="match status" value="1"/>
</dbReference>
<dbReference type="AlphaFoldDB" id="A0AAW2I272"/>
<keyword evidence="6 7" id="KW-0238">DNA-binding</keyword>
<dbReference type="GO" id="GO:0005524">
    <property type="term" value="F:ATP binding"/>
    <property type="evidence" value="ECO:0007669"/>
    <property type="project" value="UniProtKB-KW"/>
</dbReference>
<dbReference type="SMART" id="SM00350">
    <property type="entry name" value="MCM"/>
    <property type="match status" value="1"/>
</dbReference>
<dbReference type="GO" id="GO:0017116">
    <property type="term" value="F:single-stranded DNA helicase activity"/>
    <property type="evidence" value="ECO:0007669"/>
    <property type="project" value="TreeGrafter"/>
</dbReference>
<keyword evidence="4" id="KW-0347">Helicase</keyword>
<dbReference type="EC" id="3.6.4.12" evidence="1"/>
<comment type="similarity">
    <text evidence="7">Belongs to the MCM family.</text>
</comment>
<dbReference type="GO" id="GO:0043138">
    <property type="term" value="F:3'-5' DNA helicase activity"/>
    <property type="evidence" value="ECO:0007669"/>
    <property type="project" value="TreeGrafter"/>
</dbReference>
<feature type="domain" description="MCM C-terminal AAA(+) ATPase" evidence="8">
    <location>
        <begin position="52"/>
        <end position="258"/>
    </location>
</feature>
<dbReference type="SUPFAM" id="SSF52540">
    <property type="entry name" value="P-loop containing nucleoside triphosphate hydrolases"/>
    <property type="match status" value="1"/>
</dbReference>
<dbReference type="Pfam" id="PF17855">
    <property type="entry name" value="MCM_lid"/>
    <property type="match status" value="1"/>
</dbReference>
<protein>
    <recommendedName>
        <fullName evidence="1">DNA helicase</fullName>
        <ecNumber evidence="1">3.6.4.12</ecNumber>
    </recommendedName>
</protein>
<dbReference type="PANTHER" id="PTHR11630:SF44">
    <property type="entry name" value="DNA REPLICATION LICENSING FACTOR MCM2"/>
    <property type="match status" value="1"/>
</dbReference>
<dbReference type="InterPro" id="IPR041562">
    <property type="entry name" value="MCM_lid"/>
</dbReference>
<keyword evidence="4" id="KW-0378">Hydrolase</keyword>
<evidence type="ECO:0000256" key="4">
    <source>
        <dbReference type="ARBA" id="ARBA00022806"/>
    </source>
</evidence>
<dbReference type="EMBL" id="JARGDH010000002">
    <property type="protein sequence ID" value="KAL0275591.1"/>
    <property type="molecule type" value="Genomic_DNA"/>
</dbReference>
<dbReference type="CDD" id="cd17753">
    <property type="entry name" value="MCM2"/>
    <property type="match status" value="1"/>
</dbReference>
<reference evidence="9" key="1">
    <citation type="journal article" date="2024" name="Gigascience">
        <title>Chromosome-level genome of the poultry shaft louse Menopon gallinae provides insight into the host-switching and adaptive evolution of parasitic lice.</title>
        <authorList>
            <person name="Xu Y."/>
            <person name="Ma L."/>
            <person name="Liu S."/>
            <person name="Liang Y."/>
            <person name="Liu Q."/>
            <person name="He Z."/>
            <person name="Tian L."/>
            <person name="Duan Y."/>
            <person name="Cai W."/>
            <person name="Li H."/>
            <person name="Song F."/>
        </authorList>
    </citation>
    <scope>NUCLEOTIDE SEQUENCE</scope>
    <source>
        <strain evidence="9">Cailab_2023a</strain>
    </source>
</reference>
<evidence type="ECO:0000256" key="5">
    <source>
        <dbReference type="ARBA" id="ARBA00022840"/>
    </source>
</evidence>
<evidence type="ECO:0000256" key="1">
    <source>
        <dbReference type="ARBA" id="ARBA00012551"/>
    </source>
</evidence>
<dbReference type="EMBL" id="JARGDH010000002">
    <property type="protein sequence ID" value="KAL0275590.1"/>
    <property type="molecule type" value="Genomic_DNA"/>
</dbReference>
<dbReference type="PRINTS" id="PR01657">
    <property type="entry name" value="MCMFAMILY"/>
</dbReference>
<dbReference type="GO" id="GO:0042555">
    <property type="term" value="C:MCM complex"/>
    <property type="evidence" value="ECO:0007669"/>
    <property type="project" value="TreeGrafter"/>
</dbReference>
<keyword evidence="2" id="KW-0235">DNA replication</keyword>
<dbReference type="InterPro" id="IPR018525">
    <property type="entry name" value="MCM_CS"/>
</dbReference>
<gene>
    <name evidence="9" type="ORF">PYX00_003400</name>
</gene>